<dbReference type="Proteomes" id="UP000236584">
    <property type="component" value="Chromosome"/>
</dbReference>
<feature type="compositionally biased region" description="Polar residues" evidence="1">
    <location>
        <begin position="194"/>
        <end position="206"/>
    </location>
</feature>
<evidence type="ECO:0000256" key="1">
    <source>
        <dbReference type="SAM" id="MobiDB-lite"/>
    </source>
</evidence>
<organism evidence="2 3">
    <name type="scientific">Salinigranum rubrum</name>
    <dbReference type="NCBI Taxonomy" id="755307"/>
    <lineage>
        <taxon>Archaea</taxon>
        <taxon>Methanobacteriati</taxon>
        <taxon>Methanobacteriota</taxon>
        <taxon>Stenosarchaea group</taxon>
        <taxon>Halobacteria</taxon>
        <taxon>Halobacteriales</taxon>
        <taxon>Haloferacaceae</taxon>
        <taxon>Salinigranum</taxon>
    </lineage>
</organism>
<dbReference type="GeneID" id="35592520"/>
<protein>
    <submittedName>
        <fullName evidence="2">Uncharacterized protein</fullName>
    </submittedName>
</protein>
<accession>A0A2I8VJC8</accession>
<dbReference type="AlphaFoldDB" id="A0A2I8VJC8"/>
<keyword evidence="3" id="KW-1185">Reference proteome</keyword>
<name>A0A2I8VJC8_9EURY</name>
<dbReference type="EMBL" id="CP026309">
    <property type="protein sequence ID" value="AUV82021.1"/>
    <property type="molecule type" value="Genomic_DNA"/>
</dbReference>
<evidence type="ECO:0000313" key="2">
    <source>
        <dbReference type="EMBL" id="AUV82021.1"/>
    </source>
</evidence>
<feature type="region of interest" description="Disordered" evidence="1">
    <location>
        <begin position="461"/>
        <end position="489"/>
    </location>
</feature>
<dbReference type="RefSeq" id="WP_103425710.1">
    <property type="nucleotide sequence ID" value="NZ_CP026309.1"/>
</dbReference>
<gene>
    <name evidence="2" type="ORF">C2R22_10475</name>
</gene>
<sequence length="489" mass="51972">MGLVSSEAVGRRLRGFSDERFVAFVAALWNARGAETRVVTGTNVVEARRGGQTRRLRVVTGRRVPSECDGVDALVLSRPVSAVRGTDAFEGRILDSDDVHAMLLYAVPRSAADDLCRRFFDRSLAEEREPSGTVTARAPEHSASLVVGLVGLTLLVASVFGGPILYGGTNPVFGAPDSVGADPADATTPDPTPENASDAGSESFESASFPPGLGPDGVTDYDALADAHAHAVTGQSYRLTITHREYIDGRPTAYRRETVSVAEPTVYRTELDGAGNLERGPLVIARVEAFADGETRYERRVVADEFDRSYTVDTVGSDLVPGVRNGEGRYADRVEQYVGWFLSVSESDVVDSFERDGTRYYWVRLGADTYAGVENSTGSALVDENGVVHEVRRQYDYPGSDGVSAAVSIRYTDFGTTTVSPPAWYEERVGATNATTNGMETNATNVTANATTAAENATAVPGTANATPTHTPTQTSTTATATAATTTPA</sequence>
<reference evidence="2 3" key="1">
    <citation type="submission" date="2018-01" db="EMBL/GenBank/DDBJ databases">
        <title>Complete genome sequence of Salinigranum rubrum GX10T, an extremely halophilic archaeon isolated from a marine solar saltern.</title>
        <authorList>
            <person name="Han S."/>
        </authorList>
    </citation>
    <scope>NUCLEOTIDE SEQUENCE [LARGE SCALE GENOMIC DNA]</scope>
    <source>
        <strain evidence="2 3">GX10</strain>
    </source>
</reference>
<feature type="region of interest" description="Disordered" evidence="1">
    <location>
        <begin position="176"/>
        <end position="212"/>
    </location>
</feature>
<dbReference type="OrthoDB" id="242565at2157"/>
<proteinExistence type="predicted"/>
<dbReference type="KEGG" id="srub:C2R22_10475"/>
<evidence type="ECO:0000313" key="3">
    <source>
        <dbReference type="Proteomes" id="UP000236584"/>
    </source>
</evidence>